<dbReference type="Proteomes" id="UP000145072">
    <property type="component" value="Segment"/>
</dbReference>
<organism evidence="2 3">
    <name type="scientific">Drosophila affinis sigmavirus</name>
    <dbReference type="NCBI Taxonomy" id="1308859"/>
    <lineage>
        <taxon>Viruses</taxon>
        <taxon>Riboviria</taxon>
        <taxon>Orthornavirae</taxon>
        <taxon>Negarnaviricota</taxon>
        <taxon>Haploviricotina</taxon>
        <taxon>Monjiviricetes</taxon>
        <taxon>Mononegavirales</taxon>
        <taxon>Rhabdoviridae</taxon>
        <taxon>Alpharhabdovirinae</taxon>
        <taxon>Sigmavirus</taxon>
        <taxon>Sigmavirus affinis</taxon>
    </lineage>
</organism>
<evidence type="ECO:0000313" key="2">
    <source>
        <dbReference type="EMBL" id="AMK09226.1"/>
    </source>
</evidence>
<reference evidence="2 3" key="1">
    <citation type="journal article" date="2016" name="Virus Evol.">
        <title>The evolution, diversity and host associations of rhabdoviruses.</title>
        <authorList>
            <person name="Longdon B."/>
            <person name="Murray G.G.R."/>
            <person name="Palmer W.J."/>
            <person name="Day J.P."/>
            <person name="Parker D.J."/>
            <person name="Welch J.J."/>
            <person name="Obbard D.J."/>
            <person name="Jiggins F.M."/>
        </authorList>
    </citation>
    <scope>NUCLEOTIDE SEQUENCE [LARGE SCALE GENOMIC DNA]</scope>
    <source>
        <strain evidence="2">10</strain>
    </source>
</reference>
<accession>A0A140D8K2</accession>
<keyword evidence="3" id="KW-1185">Reference proteome</keyword>
<dbReference type="EMBL" id="KR822811">
    <property type="protein sequence ID" value="AMK09226.1"/>
    <property type="molecule type" value="Viral_cRNA"/>
</dbReference>
<dbReference type="GeneID" id="37616317"/>
<dbReference type="KEGG" id="vg:37616317"/>
<name>A0A140D8K2_9RHAB</name>
<gene>
    <name evidence="2" type="primary">M</name>
</gene>
<dbReference type="RefSeq" id="YP_009505483.1">
    <property type="nucleotide sequence ID" value="NC_038278.1"/>
</dbReference>
<proteinExistence type="predicted"/>
<protein>
    <submittedName>
        <fullName evidence="2">Matrix protein</fullName>
    </submittedName>
</protein>
<sequence length="226" mass="25323">MLQSLPKFLKPKKDSSPGEDPAESGDYPENPPPYHQSLLSMPSLLKENWKIEISMSLVTSGKISSVDVLEDILGVIIDEYYGPIGFKRVIQYCFLATGYHLTEHKKIGTDVHYQASIGGRFTVDRKGAYPLKDPLEWTLSKTTTSGRIIAKIDFSISFTKMTRSGMSLVHLISLSSYAPVTPGTSSSDFQISEQDFLTLFSSYGVKWEYTSGPDIWIEEEMHYSSK</sequence>
<feature type="region of interest" description="Disordered" evidence="1">
    <location>
        <begin position="1"/>
        <end position="33"/>
    </location>
</feature>
<evidence type="ECO:0000313" key="3">
    <source>
        <dbReference type="Proteomes" id="UP000145072"/>
    </source>
</evidence>
<evidence type="ECO:0000256" key="1">
    <source>
        <dbReference type="SAM" id="MobiDB-lite"/>
    </source>
</evidence>